<feature type="region of interest" description="Disordered" evidence="1">
    <location>
        <begin position="294"/>
        <end position="359"/>
    </location>
</feature>
<dbReference type="EMBL" id="KV454408">
    <property type="protein sequence ID" value="ODQ66512.1"/>
    <property type="molecule type" value="Genomic_DNA"/>
</dbReference>
<feature type="compositionally biased region" description="Acidic residues" evidence="1">
    <location>
        <begin position="91"/>
        <end position="145"/>
    </location>
</feature>
<feature type="compositionally biased region" description="Polar residues" evidence="1">
    <location>
        <begin position="330"/>
        <end position="339"/>
    </location>
</feature>
<protein>
    <submittedName>
        <fullName evidence="2">Uncharacterized protein</fullName>
    </submittedName>
</protein>
<feature type="compositionally biased region" description="Basic and acidic residues" evidence="1">
    <location>
        <begin position="29"/>
        <end position="47"/>
    </location>
</feature>
<dbReference type="OrthoDB" id="2420608at2759"/>
<reference evidence="2 3" key="1">
    <citation type="journal article" date="2016" name="Proc. Natl. Acad. Sci. U.S.A.">
        <title>Comparative genomics of biotechnologically important yeasts.</title>
        <authorList>
            <person name="Riley R."/>
            <person name="Haridas S."/>
            <person name="Wolfe K.H."/>
            <person name="Lopes M.R."/>
            <person name="Hittinger C.T."/>
            <person name="Goeker M."/>
            <person name="Salamov A.A."/>
            <person name="Wisecaver J.H."/>
            <person name="Long T.M."/>
            <person name="Calvey C.H."/>
            <person name="Aerts A.L."/>
            <person name="Barry K.W."/>
            <person name="Choi C."/>
            <person name="Clum A."/>
            <person name="Coughlan A.Y."/>
            <person name="Deshpande S."/>
            <person name="Douglass A.P."/>
            <person name="Hanson S.J."/>
            <person name="Klenk H.-P."/>
            <person name="LaButti K.M."/>
            <person name="Lapidus A."/>
            <person name="Lindquist E.A."/>
            <person name="Lipzen A.M."/>
            <person name="Meier-Kolthoff J.P."/>
            <person name="Ohm R.A."/>
            <person name="Otillar R.P."/>
            <person name="Pangilinan J.L."/>
            <person name="Peng Y."/>
            <person name="Rokas A."/>
            <person name="Rosa C.A."/>
            <person name="Scheuner C."/>
            <person name="Sibirny A.A."/>
            <person name="Slot J.C."/>
            <person name="Stielow J.B."/>
            <person name="Sun H."/>
            <person name="Kurtzman C.P."/>
            <person name="Blackwell M."/>
            <person name="Grigoriev I.V."/>
            <person name="Jeffries T.W."/>
        </authorList>
    </citation>
    <scope>NUCLEOTIDE SEQUENCE [LARGE SCALE GENOMIC DNA]</scope>
    <source>
        <strain evidence="2 3">DSM 6958</strain>
    </source>
</reference>
<keyword evidence="3" id="KW-1185">Reference proteome</keyword>
<feature type="compositionally biased region" description="Basic and acidic residues" evidence="1">
    <location>
        <begin position="57"/>
        <end position="90"/>
    </location>
</feature>
<dbReference type="GO" id="GO:0005634">
    <property type="term" value="C:nucleus"/>
    <property type="evidence" value="ECO:0007669"/>
    <property type="project" value="InterPro"/>
</dbReference>
<proteinExistence type="predicted"/>
<feature type="region of interest" description="Disordered" evidence="1">
    <location>
        <begin position="1"/>
        <end position="176"/>
    </location>
</feature>
<dbReference type="GO" id="GO:0042393">
    <property type="term" value="F:histone binding"/>
    <property type="evidence" value="ECO:0007669"/>
    <property type="project" value="InterPro"/>
</dbReference>
<evidence type="ECO:0000313" key="2">
    <source>
        <dbReference type="EMBL" id="ODQ66512.1"/>
    </source>
</evidence>
<organism evidence="2 3">
    <name type="scientific">Nadsonia fulvescens var. elongata DSM 6958</name>
    <dbReference type="NCBI Taxonomy" id="857566"/>
    <lineage>
        <taxon>Eukaryota</taxon>
        <taxon>Fungi</taxon>
        <taxon>Dikarya</taxon>
        <taxon>Ascomycota</taxon>
        <taxon>Saccharomycotina</taxon>
        <taxon>Dipodascomycetes</taxon>
        <taxon>Dipodascales</taxon>
        <taxon>Dipodascales incertae sedis</taxon>
        <taxon>Nadsonia</taxon>
    </lineage>
</organism>
<feature type="compositionally biased region" description="Polar residues" evidence="1">
    <location>
        <begin position="166"/>
        <end position="176"/>
    </location>
</feature>
<dbReference type="InterPro" id="IPR009072">
    <property type="entry name" value="Histone-fold"/>
</dbReference>
<dbReference type="GO" id="GO:0046982">
    <property type="term" value="F:protein heterodimerization activity"/>
    <property type="evidence" value="ECO:0007669"/>
    <property type="project" value="InterPro"/>
</dbReference>
<name>A0A1E3PNJ7_9ASCO</name>
<gene>
    <name evidence="2" type="ORF">NADFUDRAFT_82307</name>
</gene>
<dbReference type="Gene3D" id="1.10.20.10">
    <property type="entry name" value="Histone, subunit A"/>
    <property type="match status" value="1"/>
</dbReference>
<feature type="compositionally biased region" description="Basic and acidic residues" evidence="1">
    <location>
        <begin position="154"/>
        <end position="165"/>
    </location>
</feature>
<dbReference type="Proteomes" id="UP000095009">
    <property type="component" value="Unassembled WGS sequence"/>
</dbReference>
<dbReference type="InterPro" id="IPR018465">
    <property type="entry name" value="Scm3/HJURP"/>
</dbReference>
<accession>A0A1E3PNJ7</accession>
<dbReference type="AlphaFoldDB" id="A0A1E3PNJ7"/>
<evidence type="ECO:0000256" key="1">
    <source>
        <dbReference type="SAM" id="MobiDB-lite"/>
    </source>
</evidence>
<dbReference type="Pfam" id="PF10384">
    <property type="entry name" value="Scm3"/>
    <property type="match status" value="1"/>
</dbReference>
<feature type="compositionally biased region" description="Basic and acidic residues" evidence="1">
    <location>
        <begin position="307"/>
        <end position="324"/>
    </location>
</feature>
<sequence length="559" mass="64007">MSFKHPISSLFIGSSTFPSFSEESESDEQDHNKPVDDQREDLDHEFWEANEVLQNNSKEELEQKKQIKEFEVKESEESEEEPTRRKKLEDFGDGDEDEDEGEDEGEDEDEDEGEDEDFEEFEEEYDEEEFNESEYPEEKEDELHEEDFQSLVNKNEDLKQNDDILSKQTSGSKENQVYQYFPKEAKPFTKSFLKQKKDARKIKKYHNHLATEDISVRREHAMKKLRSTWDAILQKYGVMSAEEQGDILDLNTCEVIEDNGHVESLHVKKNGIWESKSAGYESITSHDEFDIITISSDSDSDGNLTENDEKIKEDFDTPKSDSKRLYSGIRKSTVTQGNEEYTDTEDPLNNGTNTDESDLDGIISSSSQRQLSVWSPSKSLPETSPLRTLLRSPNEDLFSDIDKSATNPSIVLEKISAPTPKGSIFNKLIALKHIKVESDLNNNDERLSEIKANSFSKVSRLPLPLKRGASFFTDHTTETNPVKYKHPGSNHAKSSFDEASIAGGFRRKKANISKFTSQFSWESINGKDIRRNRYISDDEQIIPDSDDTYSEIGSDMGMI</sequence>
<evidence type="ECO:0000313" key="3">
    <source>
        <dbReference type="Proteomes" id="UP000095009"/>
    </source>
</evidence>